<dbReference type="VEuPathDB" id="AmoebaDB:NAEGRDRAFT_73103"/>
<dbReference type="RefSeq" id="XP_002671888.1">
    <property type="nucleotide sequence ID" value="XM_002671842.1"/>
</dbReference>
<evidence type="ECO:0000313" key="1">
    <source>
        <dbReference type="EMBL" id="EFC39144.1"/>
    </source>
</evidence>
<proteinExistence type="predicted"/>
<dbReference type="OrthoDB" id="10336439at2759"/>
<protein>
    <submittedName>
        <fullName evidence="1">Predicted protein</fullName>
    </submittedName>
</protein>
<dbReference type="GeneID" id="8858360"/>
<dbReference type="EMBL" id="GG738902">
    <property type="protein sequence ID" value="EFC39144.1"/>
    <property type="molecule type" value="Genomic_DNA"/>
</dbReference>
<gene>
    <name evidence="1" type="ORF">NAEGRDRAFT_73103</name>
</gene>
<evidence type="ECO:0000313" key="2">
    <source>
        <dbReference type="Proteomes" id="UP000006671"/>
    </source>
</evidence>
<dbReference type="AlphaFoldDB" id="D2VVQ3"/>
<dbReference type="KEGG" id="ngr:NAEGRDRAFT_73103"/>
<organism evidence="2">
    <name type="scientific">Naegleria gruberi</name>
    <name type="common">Amoeba</name>
    <dbReference type="NCBI Taxonomy" id="5762"/>
    <lineage>
        <taxon>Eukaryota</taxon>
        <taxon>Discoba</taxon>
        <taxon>Heterolobosea</taxon>
        <taxon>Tetramitia</taxon>
        <taxon>Eutetramitia</taxon>
        <taxon>Vahlkampfiidae</taxon>
        <taxon>Naegleria</taxon>
    </lineage>
</organism>
<accession>D2VVQ3</accession>
<dbReference type="InParanoid" id="D2VVQ3"/>
<dbReference type="Proteomes" id="UP000006671">
    <property type="component" value="Unassembled WGS sequence"/>
</dbReference>
<reference evidence="1 2" key="1">
    <citation type="journal article" date="2010" name="Cell">
        <title>The genome of Naegleria gruberi illuminates early eukaryotic versatility.</title>
        <authorList>
            <person name="Fritz-Laylin L.K."/>
            <person name="Prochnik S.E."/>
            <person name="Ginger M.L."/>
            <person name="Dacks J.B."/>
            <person name="Carpenter M.L."/>
            <person name="Field M.C."/>
            <person name="Kuo A."/>
            <person name="Paredez A."/>
            <person name="Chapman J."/>
            <person name="Pham J."/>
            <person name="Shu S."/>
            <person name="Neupane R."/>
            <person name="Cipriano M."/>
            <person name="Mancuso J."/>
            <person name="Tu H."/>
            <person name="Salamov A."/>
            <person name="Lindquist E."/>
            <person name="Shapiro H."/>
            <person name="Lucas S."/>
            <person name="Grigoriev I.V."/>
            <person name="Cande W.Z."/>
            <person name="Fulton C."/>
            <person name="Rokhsar D.S."/>
            <person name="Dawson S.C."/>
        </authorList>
    </citation>
    <scope>NUCLEOTIDE SEQUENCE [LARGE SCALE GENOMIC DNA]</scope>
    <source>
        <strain evidence="1 2">NEG-M</strain>
    </source>
</reference>
<sequence>MAGLRFYNCGTHKVVAQSYTYILKTDITAYESMRSIVDYYGSYDLGDFSWVESSLKKAKLYNIEFFTGKCFAIDAPDSDNYIYFGISWGLYISIFQIWHTSTDLITNVLGRKIVYKAKKKREGQGKEELWTQEKNYKYNMREDKGANIDVAIHGVWCDSINRSGFCSSENVNQRQFKNFNVVDINNKLIKINYDTFDFEYEKNSLLLLRKQDWKLSIAGGDVFTLKFKENTKYVQGTFENGSQKGKVTGNILDCYLSFNIILQRDDEVLQQLFMAVCEWSPTLTPKHAIIVSTRGIQGEATLSIC</sequence>
<name>D2VVQ3_NAEGR</name>
<keyword evidence="2" id="KW-1185">Reference proteome</keyword>